<gene>
    <name evidence="1" type="ORF">J2S44_000838</name>
</gene>
<dbReference type="SUPFAM" id="SSF88723">
    <property type="entry name" value="PIN domain-like"/>
    <property type="match status" value="1"/>
</dbReference>
<protein>
    <recommendedName>
        <fullName evidence="3">PIN domain-containing protein</fullName>
    </recommendedName>
</protein>
<dbReference type="RefSeq" id="WP_310409147.1">
    <property type="nucleotide sequence ID" value="NZ_JAVDYC010000001.1"/>
</dbReference>
<dbReference type="Proteomes" id="UP001183629">
    <property type="component" value="Unassembled WGS sequence"/>
</dbReference>
<evidence type="ECO:0000313" key="1">
    <source>
        <dbReference type="EMBL" id="MDR7320588.1"/>
    </source>
</evidence>
<dbReference type="AlphaFoldDB" id="A0AAE3ZLZ4"/>
<reference evidence="1 2" key="1">
    <citation type="submission" date="2023-07" db="EMBL/GenBank/DDBJ databases">
        <title>Sequencing the genomes of 1000 actinobacteria strains.</title>
        <authorList>
            <person name="Klenk H.-P."/>
        </authorList>
    </citation>
    <scope>NUCLEOTIDE SEQUENCE [LARGE SCALE GENOMIC DNA]</scope>
    <source>
        <strain evidence="1 2">DSM 44711</strain>
    </source>
</reference>
<evidence type="ECO:0000313" key="2">
    <source>
        <dbReference type="Proteomes" id="UP001183629"/>
    </source>
</evidence>
<organism evidence="1 2">
    <name type="scientific">Catenuloplanes niger</name>
    <dbReference type="NCBI Taxonomy" id="587534"/>
    <lineage>
        <taxon>Bacteria</taxon>
        <taxon>Bacillati</taxon>
        <taxon>Actinomycetota</taxon>
        <taxon>Actinomycetes</taxon>
        <taxon>Micromonosporales</taxon>
        <taxon>Micromonosporaceae</taxon>
        <taxon>Catenuloplanes</taxon>
    </lineage>
</organism>
<accession>A0AAE3ZLZ4</accession>
<sequence>MDLVDTMIVSYAWKGIPGFEIQGRSISSVTAQEFLLVQTPDPKQPLYYLPSRGLLVVGRHHLVVRAGNRISPAQRERLRRKWKDQTDRLIIDFASDYPRIVEYGHNRISGTINAKDITYYSACTSVLDRQIQDTLLSRFAFLAANGVRCIALSPRIIEQMFTLLEAFSQTANVKTNFRNSINDLLILATAIDRRVRLVTRDTLLNRFAAGVHDAPVERVAPEVWTIDFSESTADRRKPYESKGYVNRSWQVMERRT</sequence>
<name>A0AAE3ZLZ4_9ACTN</name>
<evidence type="ECO:0008006" key="3">
    <source>
        <dbReference type="Google" id="ProtNLM"/>
    </source>
</evidence>
<dbReference type="Gene3D" id="3.40.50.1010">
    <property type="entry name" value="5'-nuclease"/>
    <property type="match status" value="1"/>
</dbReference>
<comment type="caution">
    <text evidence="1">The sequence shown here is derived from an EMBL/GenBank/DDBJ whole genome shotgun (WGS) entry which is preliminary data.</text>
</comment>
<proteinExistence type="predicted"/>
<dbReference type="InterPro" id="IPR029060">
    <property type="entry name" value="PIN-like_dom_sf"/>
</dbReference>
<dbReference type="EMBL" id="JAVDYC010000001">
    <property type="protein sequence ID" value="MDR7320588.1"/>
    <property type="molecule type" value="Genomic_DNA"/>
</dbReference>
<keyword evidence="2" id="KW-1185">Reference proteome</keyword>